<dbReference type="AlphaFoldDB" id="A0AAE9JQG5"/>
<evidence type="ECO:0000256" key="1">
    <source>
        <dbReference type="SAM" id="SignalP"/>
    </source>
</evidence>
<evidence type="ECO:0000313" key="2">
    <source>
        <dbReference type="EMBL" id="UMM40031.1"/>
    </source>
</evidence>
<name>A0AAE9JQG5_CAEBR</name>
<gene>
    <name evidence="2" type="ORF">L5515_016822</name>
</gene>
<organism evidence="2 3">
    <name type="scientific">Caenorhabditis briggsae</name>
    <dbReference type="NCBI Taxonomy" id="6238"/>
    <lineage>
        <taxon>Eukaryota</taxon>
        <taxon>Metazoa</taxon>
        <taxon>Ecdysozoa</taxon>
        <taxon>Nematoda</taxon>
        <taxon>Chromadorea</taxon>
        <taxon>Rhabditida</taxon>
        <taxon>Rhabditina</taxon>
        <taxon>Rhabditomorpha</taxon>
        <taxon>Rhabditoidea</taxon>
        <taxon>Rhabditidae</taxon>
        <taxon>Peloderinae</taxon>
        <taxon>Caenorhabditis</taxon>
    </lineage>
</organism>
<keyword evidence="3" id="KW-1185">Reference proteome</keyword>
<evidence type="ECO:0000313" key="3">
    <source>
        <dbReference type="Proteomes" id="UP000829354"/>
    </source>
</evidence>
<accession>A0AAE9JQG5</accession>
<reference evidence="2 3" key="1">
    <citation type="submission" date="2022-04" db="EMBL/GenBank/DDBJ databases">
        <title>Chromosome-level reference genomes for two strains of Caenorhabditis briggsae: an improved platform for comparative genomics.</title>
        <authorList>
            <person name="Stevens L."/>
            <person name="Andersen E."/>
        </authorList>
    </citation>
    <scope>NUCLEOTIDE SEQUENCE [LARGE SCALE GENOMIC DNA]</scope>
    <source>
        <strain evidence="2">VX34</strain>
        <tissue evidence="2">Whole-organism</tissue>
    </source>
</reference>
<keyword evidence="1" id="KW-0732">Signal</keyword>
<feature type="chain" id="PRO_5042150871" evidence="1">
    <location>
        <begin position="20"/>
        <end position="132"/>
    </location>
</feature>
<proteinExistence type="predicted"/>
<protein>
    <submittedName>
        <fullName evidence="2">Uncharacterized protein</fullName>
    </submittedName>
</protein>
<dbReference type="Proteomes" id="UP000829354">
    <property type="component" value="Chromosome X"/>
</dbReference>
<sequence>MKLALLVVAVAMLGSVAYSIEGDYYDYPSASEFAKRGVFDRKMDESDAFEDIAGADDNVNDDDIAKELLPSVDSESIEGLDMEKRLYINRGGFRPAKRSMAIGRAGMRPGKRGLGGKQWRPSLLRVARFFDL</sequence>
<dbReference type="EMBL" id="CP092625">
    <property type="protein sequence ID" value="UMM40031.1"/>
    <property type="molecule type" value="Genomic_DNA"/>
</dbReference>
<feature type="signal peptide" evidence="1">
    <location>
        <begin position="1"/>
        <end position="19"/>
    </location>
</feature>